<protein>
    <submittedName>
        <fullName evidence="4">Small acid-soluble spore protein, H-type</fullName>
    </submittedName>
</protein>
<dbReference type="GO" id="GO:0042601">
    <property type="term" value="C:endospore-forming forespore"/>
    <property type="evidence" value="ECO:0007669"/>
    <property type="project" value="InterPro"/>
</dbReference>
<dbReference type="RefSeq" id="WP_074691281.1">
    <property type="nucleotide sequence ID" value="NZ_FNOJ01000001.1"/>
</dbReference>
<evidence type="ECO:0000313" key="5">
    <source>
        <dbReference type="Proteomes" id="UP000182589"/>
    </source>
</evidence>
<gene>
    <name evidence="4" type="ORF">SAMN04489725_101233</name>
</gene>
<keyword evidence="5" id="KW-1185">Reference proteome</keyword>
<evidence type="ECO:0000256" key="1">
    <source>
        <dbReference type="ARBA" id="ARBA00004288"/>
    </source>
</evidence>
<dbReference type="GO" id="GO:0030435">
    <property type="term" value="P:sporulation resulting in formation of a cellular spore"/>
    <property type="evidence" value="ECO:0007669"/>
    <property type="project" value="UniProtKB-KW"/>
</dbReference>
<evidence type="ECO:0000313" key="4">
    <source>
        <dbReference type="EMBL" id="SDW05760.1"/>
    </source>
</evidence>
<name>A0A1H2QFS5_9BACL</name>
<evidence type="ECO:0000256" key="2">
    <source>
        <dbReference type="ARBA" id="ARBA00006573"/>
    </source>
</evidence>
<sequence length="61" mass="6936">MDVHRAKDIIASKEFIPVEYEGTPVYINRVFESSPYAEVRYENGAITEVPVSELKEVGKPH</sequence>
<dbReference type="Pfam" id="PF08141">
    <property type="entry name" value="SspH"/>
    <property type="match status" value="1"/>
</dbReference>
<dbReference type="InterPro" id="IPR012610">
    <property type="entry name" value="SASP_SspH"/>
</dbReference>
<dbReference type="Proteomes" id="UP000182589">
    <property type="component" value="Unassembled WGS sequence"/>
</dbReference>
<keyword evidence="3" id="KW-0749">Sporulation</keyword>
<comment type="similarity">
    <text evidence="2">Belongs to the SspH family.</text>
</comment>
<dbReference type="EMBL" id="FNOJ01000001">
    <property type="protein sequence ID" value="SDW05760.1"/>
    <property type="molecule type" value="Genomic_DNA"/>
</dbReference>
<organism evidence="4 5">
    <name type="scientific">Alicyclobacillus hesperidum</name>
    <dbReference type="NCBI Taxonomy" id="89784"/>
    <lineage>
        <taxon>Bacteria</taxon>
        <taxon>Bacillati</taxon>
        <taxon>Bacillota</taxon>
        <taxon>Bacilli</taxon>
        <taxon>Bacillales</taxon>
        <taxon>Alicyclobacillaceae</taxon>
        <taxon>Alicyclobacillus</taxon>
    </lineage>
</organism>
<dbReference type="NCBIfam" id="TIGR02861">
    <property type="entry name" value="SASP_H"/>
    <property type="match status" value="1"/>
</dbReference>
<dbReference type="HAMAP" id="MF_00667">
    <property type="entry name" value="SspH"/>
    <property type="match status" value="1"/>
</dbReference>
<comment type="subcellular location">
    <subcellularLocation>
        <location evidence="1">Spore core</location>
    </subcellularLocation>
</comment>
<accession>A0A1H2QFS5</accession>
<dbReference type="GO" id="GO:0030436">
    <property type="term" value="P:asexual sporulation"/>
    <property type="evidence" value="ECO:0007669"/>
    <property type="project" value="InterPro"/>
</dbReference>
<evidence type="ECO:0000256" key="3">
    <source>
        <dbReference type="ARBA" id="ARBA00022969"/>
    </source>
</evidence>
<dbReference type="AlphaFoldDB" id="A0A1H2QFS5"/>
<proteinExistence type="inferred from homology"/>
<reference evidence="5" key="1">
    <citation type="submission" date="2016-10" db="EMBL/GenBank/DDBJ databases">
        <authorList>
            <person name="Varghese N."/>
        </authorList>
    </citation>
    <scope>NUCLEOTIDE SEQUENCE [LARGE SCALE GENOMIC DNA]</scope>
    <source>
        <strain evidence="5">DSM 12489</strain>
    </source>
</reference>
<dbReference type="STRING" id="89784.SAMN04489725_101233"/>